<keyword evidence="3 5" id="KW-1133">Transmembrane helix</keyword>
<evidence type="ECO:0000313" key="6">
    <source>
        <dbReference type="EMBL" id="KAK2139779.1"/>
    </source>
</evidence>
<dbReference type="AlphaFoldDB" id="A0AAD9MQZ7"/>
<dbReference type="GO" id="GO:0016020">
    <property type="term" value="C:membrane"/>
    <property type="evidence" value="ECO:0007669"/>
    <property type="project" value="UniProtKB-SubCell"/>
</dbReference>
<feature type="transmembrane region" description="Helical" evidence="5">
    <location>
        <begin position="110"/>
        <end position="132"/>
    </location>
</feature>
<keyword evidence="4 5" id="KW-0472">Membrane</keyword>
<organism evidence="6 7">
    <name type="scientific">Paralvinella palmiformis</name>
    <dbReference type="NCBI Taxonomy" id="53620"/>
    <lineage>
        <taxon>Eukaryota</taxon>
        <taxon>Metazoa</taxon>
        <taxon>Spiralia</taxon>
        <taxon>Lophotrochozoa</taxon>
        <taxon>Annelida</taxon>
        <taxon>Polychaeta</taxon>
        <taxon>Sedentaria</taxon>
        <taxon>Canalipalpata</taxon>
        <taxon>Terebellida</taxon>
        <taxon>Terebelliformia</taxon>
        <taxon>Alvinellidae</taxon>
        <taxon>Paralvinella</taxon>
    </lineage>
</organism>
<dbReference type="Gene3D" id="1.10.1450.10">
    <property type="entry name" value="Tetraspanin"/>
    <property type="match status" value="1"/>
</dbReference>
<dbReference type="Proteomes" id="UP001208570">
    <property type="component" value="Unassembled WGS sequence"/>
</dbReference>
<comment type="subcellular location">
    <subcellularLocation>
        <location evidence="1">Membrane</location>
        <topology evidence="1">Multi-pass membrane protein</topology>
    </subcellularLocation>
</comment>
<dbReference type="Pfam" id="PF00335">
    <property type="entry name" value="Tetraspanin"/>
    <property type="match status" value="1"/>
</dbReference>
<sequence>MKCFVICVGVRFDGSSIAIPTKAEELAWDGIQFMLGCCGVSSHTDWYKADKWNRTYVIAGPPITAKLPPSCCKRTEEGLKKGFNDISLSDFKDLACYQSIRNLLLDNKTIVIAVFVIVLFVEILAIGCACLLKSKIK</sequence>
<dbReference type="EMBL" id="JAODUP010001619">
    <property type="protein sequence ID" value="KAK2139779.1"/>
    <property type="molecule type" value="Genomic_DNA"/>
</dbReference>
<dbReference type="InterPro" id="IPR018499">
    <property type="entry name" value="Tetraspanin/Peripherin"/>
</dbReference>
<evidence type="ECO:0000256" key="2">
    <source>
        <dbReference type="ARBA" id="ARBA00022692"/>
    </source>
</evidence>
<protein>
    <recommendedName>
        <fullName evidence="8">Tetraspanin</fullName>
    </recommendedName>
</protein>
<name>A0AAD9MQZ7_9ANNE</name>
<evidence type="ECO:0000256" key="4">
    <source>
        <dbReference type="ARBA" id="ARBA00023136"/>
    </source>
</evidence>
<proteinExistence type="predicted"/>
<evidence type="ECO:0000313" key="7">
    <source>
        <dbReference type="Proteomes" id="UP001208570"/>
    </source>
</evidence>
<evidence type="ECO:0000256" key="5">
    <source>
        <dbReference type="SAM" id="Phobius"/>
    </source>
</evidence>
<keyword evidence="2 5" id="KW-0812">Transmembrane</keyword>
<comment type="caution">
    <text evidence="6">The sequence shown here is derived from an EMBL/GenBank/DDBJ whole genome shotgun (WGS) entry which is preliminary data.</text>
</comment>
<accession>A0AAD9MQZ7</accession>
<evidence type="ECO:0000256" key="1">
    <source>
        <dbReference type="ARBA" id="ARBA00004141"/>
    </source>
</evidence>
<evidence type="ECO:0000256" key="3">
    <source>
        <dbReference type="ARBA" id="ARBA00022989"/>
    </source>
</evidence>
<dbReference type="InterPro" id="IPR008952">
    <property type="entry name" value="Tetraspanin_EC2_sf"/>
</dbReference>
<dbReference type="SUPFAM" id="SSF48652">
    <property type="entry name" value="Tetraspanin"/>
    <property type="match status" value="1"/>
</dbReference>
<reference evidence="6" key="1">
    <citation type="journal article" date="2023" name="Mol. Biol. Evol.">
        <title>Third-Generation Sequencing Reveals the Adaptive Role of the Epigenome in Three Deep-Sea Polychaetes.</title>
        <authorList>
            <person name="Perez M."/>
            <person name="Aroh O."/>
            <person name="Sun Y."/>
            <person name="Lan Y."/>
            <person name="Juniper S.K."/>
            <person name="Young C.R."/>
            <person name="Angers B."/>
            <person name="Qian P.Y."/>
        </authorList>
    </citation>
    <scope>NUCLEOTIDE SEQUENCE</scope>
    <source>
        <strain evidence="6">P08H-3</strain>
    </source>
</reference>
<keyword evidence="7" id="KW-1185">Reference proteome</keyword>
<gene>
    <name evidence="6" type="ORF">LSH36_1620g00050</name>
</gene>
<evidence type="ECO:0008006" key="8">
    <source>
        <dbReference type="Google" id="ProtNLM"/>
    </source>
</evidence>